<sequence length="175" mass="19161">MAHISILLVHGTAKKSVLSFSWVQLELDCEPLYSVLSWVYCCPAHPRELIPQPREPPPTDTCFFFGSPHLQATRHTEVPLSPFVLQRFPAPWQPSPPTVWPPPTDYDFSPAAEEETEEETEPLEGSPFSAATALMGTRLRSLEEEEERGGGGGHGDGVPDGDGGWGGDGRELGRL</sequence>
<dbReference type="AlphaFoldDB" id="A0AA87ZRP9"/>
<evidence type="ECO:0000313" key="3">
    <source>
        <dbReference type="Proteomes" id="UP001187192"/>
    </source>
</evidence>
<dbReference type="EMBL" id="BTGU01008428">
    <property type="protein sequence ID" value="GMN28506.1"/>
    <property type="molecule type" value="Genomic_DNA"/>
</dbReference>
<feature type="region of interest" description="Disordered" evidence="1">
    <location>
        <begin position="95"/>
        <end position="175"/>
    </location>
</feature>
<protein>
    <submittedName>
        <fullName evidence="2">Uncharacterized protein</fullName>
    </submittedName>
</protein>
<feature type="compositionally biased region" description="Pro residues" evidence="1">
    <location>
        <begin position="95"/>
        <end position="104"/>
    </location>
</feature>
<evidence type="ECO:0000313" key="2">
    <source>
        <dbReference type="EMBL" id="GMN28506.1"/>
    </source>
</evidence>
<accession>A0AA87ZRP9</accession>
<keyword evidence="3" id="KW-1185">Reference proteome</keyword>
<evidence type="ECO:0000256" key="1">
    <source>
        <dbReference type="SAM" id="MobiDB-lite"/>
    </source>
</evidence>
<name>A0AA87ZRP9_FICCA</name>
<feature type="compositionally biased region" description="Gly residues" evidence="1">
    <location>
        <begin position="150"/>
        <end position="167"/>
    </location>
</feature>
<comment type="caution">
    <text evidence="2">The sequence shown here is derived from an EMBL/GenBank/DDBJ whole genome shotgun (WGS) entry which is preliminary data.</text>
</comment>
<reference evidence="2" key="1">
    <citation type="submission" date="2023-07" db="EMBL/GenBank/DDBJ databases">
        <title>draft genome sequence of fig (Ficus carica).</title>
        <authorList>
            <person name="Takahashi T."/>
            <person name="Nishimura K."/>
        </authorList>
    </citation>
    <scope>NUCLEOTIDE SEQUENCE</scope>
</reference>
<dbReference type="Proteomes" id="UP001187192">
    <property type="component" value="Unassembled WGS sequence"/>
</dbReference>
<proteinExistence type="predicted"/>
<organism evidence="2 3">
    <name type="scientific">Ficus carica</name>
    <name type="common">Common fig</name>
    <dbReference type="NCBI Taxonomy" id="3494"/>
    <lineage>
        <taxon>Eukaryota</taxon>
        <taxon>Viridiplantae</taxon>
        <taxon>Streptophyta</taxon>
        <taxon>Embryophyta</taxon>
        <taxon>Tracheophyta</taxon>
        <taxon>Spermatophyta</taxon>
        <taxon>Magnoliopsida</taxon>
        <taxon>eudicotyledons</taxon>
        <taxon>Gunneridae</taxon>
        <taxon>Pentapetalae</taxon>
        <taxon>rosids</taxon>
        <taxon>fabids</taxon>
        <taxon>Rosales</taxon>
        <taxon>Moraceae</taxon>
        <taxon>Ficeae</taxon>
        <taxon>Ficus</taxon>
    </lineage>
</organism>
<feature type="compositionally biased region" description="Acidic residues" evidence="1">
    <location>
        <begin position="112"/>
        <end position="122"/>
    </location>
</feature>
<gene>
    <name evidence="2" type="ORF">TIFTF001_050540</name>
</gene>